<dbReference type="InterPro" id="IPR012340">
    <property type="entry name" value="NA-bd_OB-fold"/>
</dbReference>
<name>A0A1I3Y2S7_9HYPH</name>
<dbReference type="Gene3D" id="2.40.50.140">
    <property type="entry name" value="Nucleic acid-binding proteins"/>
    <property type="match status" value="1"/>
</dbReference>
<keyword evidence="1" id="KW-0472">Membrane</keyword>
<dbReference type="RefSeq" id="WP_149759810.1">
    <property type="nucleotide sequence ID" value="NZ_BSPE01000007.1"/>
</dbReference>
<dbReference type="Pfam" id="PF05656">
    <property type="entry name" value="DUF805"/>
    <property type="match status" value="1"/>
</dbReference>
<dbReference type="Proteomes" id="UP000323300">
    <property type="component" value="Unassembled WGS sequence"/>
</dbReference>
<evidence type="ECO:0000313" key="3">
    <source>
        <dbReference type="Proteomes" id="UP000323300"/>
    </source>
</evidence>
<keyword evidence="1" id="KW-0812">Transmembrane</keyword>
<gene>
    <name evidence="2" type="ORF">SAMN04488498_104123</name>
</gene>
<dbReference type="GO" id="GO:0005886">
    <property type="term" value="C:plasma membrane"/>
    <property type="evidence" value="ECO:0007669"/>
    <property type="project" value="TreeGrafter"/>
</dbReference>
<sequence>MRGEVLHYDEAQGFGFITAADGSRYTFSREDLRRDAPMSKGMAVEFQPAGSQARSVFSIRAQVGVPSVTPSDAAAATRASAASAPMAQQFGRAAAASGSAGNAGIWGYFWRGMTSNYVNFRDRARRAEYWSFYLIYLLVGAAIVGIGVAVDLTAGNLDEPDGAPHAALSLFSLYFLATFIPNLAINVRRIHDIGLSGWFYLLILIPYVGGLIIFVFSLIPSQKHENKWGAIPAGVRA</sequence>
<protein>
    <submittedName>
        <fullName evidence="2">Uncharacterized membrane protein YhaH, DUF805 family</fullName>
    </submittedName>
</protein>
<evidence type="ECO:0000256" key="1">
    <source>
        <dbReference type="SAM" id="Phobius"/>
    </source>
</evidence>
<keyword evidence="3" id="KW-1185">Reference proteome</keyword>
<feature type="transmembrane region" description="Helical" evidence="1">
    <location>
        <begin position="162"/>
        <end position="185"/>
    </location>
</feature>
<dbReference type="AlphaFoldDB" id="A0A1I3Y2S7"/>
<dbReference type="PANTHER" id="PTHR34980:SF2">
    <property type="entry name" value="INNER MEMBRANE PROTEIN YHAH-RELATED"/>
    <property type="match status" value="1"/>
</dbReference>
<dbReference type="InterPro" id="IPR008523">
    <property type="entry name" value="DUF805"/>
</dbReference>
<dbReference type="PANTHER" id="PTHR34980">
    <property type="entry name" value="INNER MEMBRANE PROTEIN-RELATED-RELATED"/>
    <property type="match status" value="1"/>
</dbReference>
<reference evidence="2 3" key="1">
    <citation type="submission" date="2016-10" db="EMBL/GenBank/DDBJ databases">
        <authorList>
            <person name="Varghese N."/>
            <person name="Submissions S."/>
        </authorList>
    </citation>
    <scope>NUCLEOTIDE SEQUENCE [LARGE SCALE GENOMIC DNA]</scope>
    <source>
        <strain evidence="2 3">DSM 21822</strain>
    </source>
</reference>
<proteinExistence type="predicted"/>
<dbReference type="EMBL" id="FOSL01000004">
    <property type="protein sequence ID" value="SFK25601.1"/>
    <property type="molecule type" value="Genomic_DNA"/>
</dbReference>
<keyword evidence="1" id="KW-1133">Transmembrane helix</keyword>
<feature type="transmembrane region" description="Helical" evidence="1">
    <location>
        <begin position="130"/>
        <end position="150"/>
    </location>
</feature>
<organism evidence="2 3">
    <name type="scientific">Neomesorhizobium albiziae</name>
    <dbReference type="NCBI Taxonomy" id="335020"/>
    <lineage>
        <taxon>Bacteria</taxon>
        <taxon>Pseudomonadati</taxon>
        <taxon>Pseudomonadota</taxon>
        <taxon>Alphaproteobacteria</taxon>
        <taxon>Hyphomicrobiales</taxon>
        <taxon>Phyllobacteriaceae</taxon>
        <taxon>Neomesorhizobium</taxon>
    </lineage>
</organism>
<feature type="transmembrane region" description="Helical" evidence="1">
    <location>
        <begin position="197"/>
        <end position="219"/>
    </location>
</feature>
<evidence type="ECO:0000313" key="2">
    <source>
        <dbReference type="EMBL" id="SFK25601.1"/>
    </source>
</evidence>
<accession>A0A1I3Y2S7</accession>
<dbReference type="OrthoDB" id="9812349at2"/>